<evidence type="ECO:0000256" key="2">
    <source>
        <dbReference type="ARBA" id="ARBA00015915"/>
    </source>
</evidence>
<name>A0ABV3RK88_9RHOB</name>
<dbReference type="RefSeq" id="WP_367876212.1">
    <property type="nucleotide sequence ID" value="NZ_JBFNXX010000002.1"/>
</dbReference>
<feature type="region of interest" description="Disordered" evidence="6">
    <location>
        <begin position="118"/>
        <end position="154"/>
    </location>
</feature>
<evidence type="ECO:0000256" key="7">
    <source>
        <dbReference type="SAM" id="SignalP"/>
    </source>
</evidence>
<dbReference type="SUPFAM" id="SSF53807">
    <property type="entry name" value="Helical backbone' metal receptor"/>
    <property type="match status" value="1"/>
</dbReference>
<sequence length="322" mass="34241">MRRLLCLILFVASPLHAEAPRVATDIAPVHSLVAQVMQGVGEPDLVIPPGASPHGYAMRPSEARALGAADLVVWVGPALTPWLEEPLDSLAPHARRLSLMEGQGLTLLPFREGAAWEDAHDHGHDDHGHDDHAHEKHEHGHDHGHSETHHGYADPHLWLDPVNGAQALALIAGALADADPENADRYHANARAGQDRLAALTQELAATLEPVSGRPFIVFHDAFHYFEARFGIEARGAVSAGDAAEPGAARISELRAHLAKTEAKCAFSEPQMNVGVLETVIEGQGTRVAVLDPLGSSLPLGPDLYPDLLGALAATMVSCLQG</sequence>
<evidence type="ECO:0000313" key="8">
    <source>
        <dbReference type="EMBL" id="MEW9918508.1"/>
    </source>
</evidence>
<dbReference type="Proteomes" id="UP001556098">
    <property type="component" value="Unassembled WGS sequence"/>
</dbReference>
<protein>
    <recommendedName>
        <fullName evidence="2">High-affinity zinc uptake system protein ZnuA</fullName>
    </recommendedName>
</protein>
<keyword evidence="9" id="KW-1185">Reference proteome</keyword>
<evidence type="ECO:0000256" key="1">
    <source>
        <dbReference type="ARBA" id="ARBA00011028"/>
    </source>
</evidence>
<evidence type="ECO:0000313" key="9">
    <source>
        <dbReference type="Proteomes" id="UP001556098"/>
    </source>
</evidence>
<comment type="caution">
    <text evidence="8">The sequence shown here is derived from an EMBL/GenBank/DDBJ whole genome shotgun (WGS) entry which is preliminary data.</text>
</comment>
<organism evidence="8 9">
    <name type="scientific">Sulfitobacter sediminis</name>
    <dbReference type="NCBI Taxonomy" id="3234186"/>
    <lineage>
        <taxon>Bacteria</taxon>
        <taxon>Pseudomonadati</taxon>
        <taxon>Pseudomonadota</taxon>
        <taxon>Alphaproteobacteria</taxon>
        <taxon>Rhodobacterales</taxon>
        <taxon>Roseobacteraceae</taxon>
        <taxon>Sulfitobacter</taxon>
    </lineage>
</organism>
<dbReference type="PANTHER" id="PTHR42953:SF3">
    <property type="entry name" value="HIGH-AFFINITY ZINC UPTAKE SYSTEM PROTEIN ZNUA"/>
    <property type="match status" value="1"/>
</dbReference>
<gene>
    <name evidence="8" type="ORF">AB2B41_02755</name>
</gene>
<dbReference type="InterPro" id="IPR006127">
    <property type="entry name" value="ZnuA-like"/>
</dbReference>
<feature type="compositionally biased region" description="Basic and acidic residues" evidence="6">
    <location>
        <begin position="118"/>
        <end position="153"/>
    </location>
</feature>
<dbReference type="Gene3D" id="3.40.50.1980">
    <property type="entry name" value="Nitrogenase molybdenum iron protein domain"/>
    <property type="match status" value="2"/>
</dbReference>
<dbReference type="PANTHER" id="PTHR42953">
    <property type="entry name" value="HIGH-AFFINITY ZINC UPTAKE SYSTEM PROTEIN ZNUA-RELATED"/>
    <property type="match status" value="1"/>
</dbReference>
<evidence type="ECO:0000256" key="6">
    <source>
        <dbReference type="SAM" id="MobiDB-lite"/>
    </source>
</evidence>
<proteinExistence type="inferred from homology"/>
<feature type="chain" id="PRO_5046318638" description="High-affinity zinc uptake system protein ZnuA" evidence="7">
    <location>
        <begin position="18"/>
        <end position="322"/>
    </location>
</feature>
<evidence type="ECO:0000256" key="5">
    <source>
        <dbReference type="ARBA" id="ARBA00022906"/>
    </source>
</evidence>
<feature type="signal peptide" evidence="7">
    <location>
        <begin position="1"/>
        <end position="17"/>
    </location>
</feature>
<comment type="similarity">
    <text evidence="1">Belongs to the bacterial solute-binding protein 9 family.</text>
</comment>
<keyword evidence="3" id="KW-0813">Transport</keyword>
<keyword evidence="5" id="KW-0864">Zinc transport</keyword>
<keyword evidence="4 7" id="KW-0732">Signal</keyword>
<dbReference type="EMBL" id="JBFNXX010000002">
    <property type="protein sequence ID" value="MEW9918508.1"/>
    <property type="molecule type" value="Genomic_DNA"/>
</dbReference>
<dbReference type="Pfam" id="PF01297">
    <property type="entry name" value="ZnuA"/>
    <property type="match status" value="1"/>
</dbReference>
<dbReference type="InterPro" id="IPR050492">
    <property type="entry name" value="Bact_metal-bind_prot9"/>
</dbReference>
<accession>A0ABV3RK88</accession>
<keyword evidence="5" id="KW-0862">Zinc</keyword>
<keyword evidence="5" id="KW-0406">Ion transport</keyword>
<evidence type="ECO:0000256" key="3">
    <source>
        <dbReference type="ARBA" id="ARBA00022448"/>
    </source>
</evidence>
<reference evidence="8 9" key="1">
    <citation type="submission" date="2024-07" db="EMBL/GenBank/DDBJ databases">
        <title>Marimonas sp.nov., isolated from tidal-flat sediment.</title>
        <authorList>
            <person name="Jayan J.N."/>
            <person name="Lee S.S."/>
        </authorList>
    </citation>
    <scope>NUCLEOTIDE SEQUENCE [LARGE SCALE GENOMIC DNA]</scope>
    <source>
        <strain evidence="8 9">MJW-29</strain>
    </source>
</reference>
<evidence type="ECO:0000256" key="4">
    <source>
        <dbReference type="ARBA" id="ARBA00022729"/>
    </source>
</evidence>